<dbReference type="PROSITE" id="PS50887">
    <property type="entry name" value="GGDEF"/>
    <property type="match status" value="1"/>
</dbReference>
<dbReference type="SMART" id="SM00267">
    <property type="entry name" value="GGDEF"/>
    <property type="match status" value="1"/>
</dbReference>
<dbReference type="AlphaFoldDB" id="A0A2H9T764"/>
<dbReference type="SMART" id="SM00052">
    <property type="entry name" value="EAL"/>
    <property type="match status" value="1"/>
</dbReference>
<dbReference type="InterPro" id="IPR050706">
    <property type="entry name" value="Cyclic-di-GMP_PDE-like"/>
</dbReference>
<dbReference type="Gene3D" id="3.30.70.270">
    <property type="match status" value="1"/>
</dbReference>
<dbReference type="InterPro" id="IPR000160">
    <property type="entry name" value="GGDEF_dom"/>
</dbReference>
<dbReference type="PANTHER" id="PTHR33121">
    <property type="entry name" value="CYCLIC DI-GMP PHOSPHODIESTERASE PDEF"/>
    <property type="match status" value="1"/>
</dbReference>
<evidence type="ECO:0000259" key="2">
    <source>
        <dbReference type="PROSITE" id="PS50887"/>
    </source>
</evidence>
<protein>
    <submittedName>
        <fullName evidence="3">Phytochrome-like protein cph2</fullName>
    </submittedName>
</protein>
<dbReference type="Gene3D" id="3.30.450.20">
    <property type="entry name" value="PAS domain"/>
    <property type="match status" value="1"/>
</dbReference>
<evidence type="ECO:0000313" key="3">
    <source>
        <dbReference type="EMBL" id="PJE79070.1"/>
    </source>
</evidence>
<dbReference type="InterPro" id="IPR013656">
    <property type="entry name" value="PAS_4"/>
</dbReference>
<feature type="domain" description="GGDEF" evidence="2">
    <location>
        <begin position="303"/>
        <end position="436"/>
    </location>
</feature>
<dbReference type="GO" id="GO:0071111">
    <property type="term" value="F:cyclic-guanylate-specific phosphodiesterase activity"/>
    <property type="evidence" value="ECO:0007669"/>
    <property type="project" value="InterPro"/>
</dbReference>
<proteinExistence type="predicted"/>
<dbReference type="Pfam" id="PF00990">
    <property type="entry name" value="GGDEF"/>
    <property type="match status" value="1"/>
</dbReference>
<organism evidence="3">
    <name type="scientific">invertebrate metagenome</name>
    <dbReference type="NCBI Taxonomy" id="1711999"/>
    <lineage>
        <taxon>unclassified sequences</taxon>
        <taxon>metagenomes</taxon>
        <taxon>organismal metagenomes</taxon>
    </lineage>
</organism>
<feature type="domain" description="EAL" evidence="1">
    <location>
        <begin position="446"/>
        <end position="696"/>
    </location>
</feature>
<dbReference type="InterPro" id="IPR001633">
    <property type="entry name" value="EAL_dom"/>
</dbReference>
<evidence type="ECO:0000259" key="1">
    <source>
        <dbReference type="PROSITE" id="PS50883"/>
    </source>
</evidence>
<comment type="caution">
    <text evidence="3">The sequence shown here is derived from an EMBL/GenBank/DDBJ whole genome shotgun (WGS) entry which is preliminary data.</text>
</comment>
<dbReference type="InterPro" id="IPR035919">
    <property type="entry name" value="EAL_sf"/>
</dbReference>
<dbReference type="PROSITE" id="PS50883">
    <property type="entry name" value="EAL"/>
    <property type="match status" value="1"/>
</dbReference>
<dbReference type="PANTHER" id="PTHR33121:SF79">
    <property type="entry name" value="CYCLIC DI-GMP PHOSPHODIESTERASE PDED-RELATED"/>
    <property type="match status" value="1"/>
</dbReference>
<gene>
    <name evidence="3" type="primary">cph2</name>
    <name evidence="3" type="ORF">CI610_01959</name>
</gene>
<dbReference type="InterPro" id="IPR011006">
    <property type="entry name" value="CheY-like_superfamily"/>
</dbReference>
<dbReference type="SUPFAM" id="SSF141868">
    <property type="entry name" value="EAL domain-like"/>
    <property type="match status" value="1"/>
</dbReference>
<dbReference type="Gene3D" id="3.20.20.450">
    <property type="entry name" value="EAL domain"/>
    <property type="match status" value="1"/>
</dbReference>
<dbReference type="InterPro" id="IPR029787">
    <property type="entry name" value="Nucleotide_cyclase"/>
</dbReference>
<accession>A0A2H9T764</accession>
<dbReference type="EMBL" id="NSIT01000098">
    <property type="protein sequence ID" value="PJE79070.1"/>
    <property type="molecule type" value="Genomic_DNA"/>
</dbReference>
<dbReference type="SUPFAM" id="SSF55073">
    <property type="entry name" value="Nucleotide cyclase"/>
    <property type="match status" value="1"/>
</dbReference>
<reference evidence="3" key="1">
    <citation type="journal article" date="2017" name="Appl. Environ. Microbiol.">
        <title>Molecular characterization of an Endozoicomonas-like organism causing infection in king scallop Pecten maximus L.</title>
        <authorList>
            <person name="Cano I."/>
            <person name="van Aerle R."/>
            <person name="Ross S."/>
            <person name="Verner-Jeffreys D.W."/>
            <person name="Paley R.K."/>
            <person name="Rimmer G."/>
            <person name="Ryder D."/>
            <person name="Hooper P."/>
            <person name="Stone D."/>
            <person name="Feist S.W."/>
        </authorList>
    </citation>
    <scope>NUCLEOTIDE SEQUENCE</scope>
</reference>
<name>A0A2H9T764_9ZZZZ</name>
<dbReference type="Pfam" id="PF00563">
    <property type="entry name" value="EAL"/>
    <property type="match status" value="1"/>
</dbReference>
<dbReference type="InterPro" id="IPR035965">
    <property type="entry name" value="PAS-like_dom_sf"/>
</dbReference>
<dbReference type="InterPro" id="IPR043128">
    <property type="entry name" value="Rev_trsase/Diguanyl_cyclase"/>
</dbReference>
<dbReference type="Pfam" id="PF08448">
    <property type="entry name" value="PAS_4"/>
    <property type="match status" value="1"/>
</dbReference>
<dbReference type="SUPFAM" id="SSF52172">
    <property type="entry name" value="CheY-like"/>
    <property type="match status" value="1"/>
</dbReference>
<sequence>MKTSQNMTETIRLLVVDPSAEKADNLVNVFRGAGYTMRVCHIDDQTSLDSSLAEKKMWDLLIISELPETLPLPLLLETIEHQSLDLPIIIVADYQKPSDRLQYLRMGIRAVVPSENMEMLLLFAGREVGHLQTRRNYRRMSVALSESEKQRRLLLDDQVDAVVYVSEGEVRYANSAFLQMIGKNDLENVLGHRFTEWVDSSQKESLSDQIDEIEKTGRAHSTSDALLLEGDNTVSVSMEISPTSYEGHFVLSLLVRGSSISQDKNEIALTEDGETGEETVVCPRETLLNQLDINIQRAVDGRGRSSLIYMAMNDQEQIVKSADKDLFQTLLSDVGKVIKNIADKHALLAGFGNGNFALLSDGNEEKVIQKLGSDIQAALSAETFSLNETPLSLVFSMGAVILCDNSCDAKTLVVRARNASIHAGRTGNKQVAFHQSRKVNVAGSVEKHLVMMVKQALQKNQLTPIFQPVISMKDNLSQWYDVQFKMQDARGREHNSTSFQTRLDRMPFWLCVDQWLLKSVCHLLREKRKDNKDTRLMLHLGGCQLQAKNFLSDTELQVKKQGLLPEVFAIVISEQNLSLQGEDAVSFFKEVRSSGMKIGISGFGCSVDPMEMVKKVNPDFVIIDPSFTDDLVNEKQGIKLKTIITALLEKQKQIMVTQVDTTQAMASLWAQGVDLISGNFIQDPAMTMDYDFDDNT</sequence>
<dbReference type="SUPFAM" id="SSF55785">
    <property type="entry name" value="PYP-like sensor domain (PAS domain)"/>
    <property type="match status" value="1"/>
</dbReference>